<dbReference type="Proteomes" id="UP000444174">
    <property type="component" value="Unassembled WGS sequence"/>
</dbReference>
<dbReference type="GO" id="GO:0005829">
    <property type="term" value="C:cytosol"/>
    <property type="evidence" value="ECO:0007669"/>
    <property type="project" value="TreeGrafter"/>
</dbReference>
<comment type="similarity">
    <text evidence="2">Belongs to the citrate synthase family.</text>
</comment>
<dbReference type="InterPro" id="IPR036969">
    <property type="entry name" value="Citrate_synthase_sf"/>
</dbReference>
<dbReference type="GO" id="GO:0006099">
    <property type="term" value="P:tricarboxylic acid cycle"/>
    <property type="evidence" value="ECO:0007669"/>
    <property type="project" value="UniProtKB-UniPathway"/>
</dbReference>
<keyword evidence="6" id="KW-1185">Reference proteome</keyword>
<dbReference type="SUPFAM" id="SSF48256">
    <property type="entry name" value="Citrate synthase"/>
    <property type="match status" value="1"/>
</dbReference>
<reference evidence="5 6" key="1">
    <citation type="submission" date="2019-10" db="EMBL/GenBank/DDBJ databases">
        <title>Epibacterium sp. nov., isolated from seawater.</title>
        <authorList>
            <person name="Zhang X."/>
            <person name="Li N."/>
        </authorList>
    </citation>
    <scope>NUCLEOTIDE SEQUENCE [LARGE SCALE GENOMIC DNA]</scope>
    <source>
        <strain evidence="5 6">SM1979</strain>
    </source>
</reference>
<dbReference type="Gene3D" id="1.10.580.10">
    <property type="entry name" value="Citrate Synthase, domain 1"/>
    <property type="match status" value="1"/>
</dbReference>
<keyword evidence="4" id="KW-0808">Transferase</keyword>
<evidence type="ECO:0000256" key="1">
    <source>
        <dbReference type="ARBA" id="ARBA00004751"/>
    </source>
</evidence>
<dbReference type="PANTHER" id="PTHR11739:SF4">
    <property type="entry name" value="CITRATE SYNTHASE, PEROXISOMAL"/>
    <property type="match status" value="1"/>
</dbReference>
<dbReference type="GO" id="GO:0036440">
    <property type="term" value="F:citrate synthase activity"/>
    <property type="evidence" value="ECO:0007669"/>
    <property type="project" value="UniProtKB-EC"/>
</dbReference>
<dbReference type="AlphaFoldDB" id="A0A843YLZ2"/>
<proteinExistence type="inferred from homology"/>
<organism evidence="5 6">
    <name type="scientific">Tritonibacter litoralis</name>
    <dbReference type="NCBI Taxonomy" id="2662264"/>
    <lineage>
        <taxon>Bacteria</taxon>
        <taxon>Pseudomonadati</taxon>
        <taxon>Pseudomonadota</taxon>
        <taxon>Alphaproteobacteria</taxon>
        <taxon>Rhodobacterales</taxon>
        <taxon>Paracoccaceae</taxon>
        <taxon>Tritonibacter</taxon>
    </lineage>
</organism>
<accession>A0A843YLZ2</accession>
<dbReference type="CDD" id="cd06102">
    <property type="entry name" value="citrate_synt_like_2"/>
    <property type="match status" value="1"/>
</dbReference>
<evidence type="ECO:0000256" key="3">
    <source>
        <dbReference type="ARBA" id="ARBA00012972"/>
    </source>
</evidence>
<name>A0A843YLZ2_9RHOB</name>
<dbReference type="Pfam" id="PF00285">
    <property type="entry name" value="Citrate_synt"/>
    <property type="match status" value="1"/>
</dbReference>
<dbReference type="GO" id="GO:0005975">
    <property type="term" value="P:carbohydrate metabolic process"/>
    <property type="evidence" value="ECO:0007669"/>
    <property type="project" value="TreeGrafter"/>
</dbReference>
<evidence type="ECO:0000256" key="4">
    <source>
        <dbReference type="ARBA" id="ARBA00022679"/>
    </source>
</evidence>
<dbReference type="EC" id="2.3.3.16" evidence="3"/>
<dbReference type="UniPathway" id="UPA00223">
    <property type="reaction ID" value="UER00717"/>
</dbReference>
<protein>
    <recommendedName>
        <fullName evidence="3">citrate synthase (unknown stereospecificity)</fullName>
        <ecNumber evidence="3">2.3.3.16</ecNumber>
    </recommendedName>
</protein>
<comment type="pathway">
    <text evidence="1">Carbohydrate metabolism; tricarboxylic acid cycle; isocitrate from oxaloacetate: step 1/2.</text>
</comment>
<dbReference type="InterPro" id="IPR016143">
    <property type="entry name" value="Citrate_synth-like_sm_a-sub"/>
</dbReference>
<dbReference type="PANTHER" id="PTHR11739">
    <property type="entry name" value="CITRATE SYNTHASE"/>
    <property type="match status" value="1"/>
</dbReference>
<gene>
    <name evidence="5" type="ORF">GFB49_19610</name>
</gene>
<dbReference type="Gene3D" id="1.10.230.10">
    <property type="entry name" value="Cytochrome P450-Terp, domain 2"/>
    <property type="match status" value="1"/>
</dbReference>
<dbReference type="PRINTS" id="PR00143">
    <property type="entry name" value="CITRTSNTHASE"/>
</dbReference>
<sequence>MINTINMKKQPKPSLKPSELVSAKEACATAGISAATLYAYVSRGLVRTYPDPDDARRSRYDAHDVDALVARKKRPRTRSEIARSTIEWGEPILRSAVSQIRDGRLYYRKRDATTLAGTESFETVTSLLTGTGLDFDRSSAHPTHTPSSHPLDTIMMALVKEAAKTSGRDGPRRGARLINQVIAAGSGVAARKDEPVHTQVARGLGAKPSEQDIIRRALILCADHELNPSCYAARVAASTGANLAASLLAGIAAFSGPRHGRMPDLCAAWLDSPDEPRLKTPEQSVPPGFEHRLYPQGDIRALDLLKECPAPEDWQKKADMVLQQTGAHPNVTFALACMERRLNLSKGASCALFAIGRSVGWVAHVLEQRKVGPKIRPRAFI</sequence>
<evidence type="ECO:0000313" key="6">
    <source>
        <dbReference type="Proteomes" id="UP000444174"/>
    </source>
</evidence>
<dbReference type="EMBL" id="WIBF01000020">
    <property type="protein sequence ID" value="MQQ10665.1"/>
    <property type="molecule type" value="Genomic_DNA"/>
</dbReference>
<evidence type="ECO:0000256" key="2">
    <source>
        <dbReference type="ARBA" id="ARBA00010566"/>
    </source>
</evidence>
<dbReference type="InterPro" id="IPR016142">
    <property type="entry name" value="Citrate_synth-like_lrg_a-sub"/>
</dbReference>
<comment type="caution">
    <text evidence="5">The sequence shown here is derived from an EMBL/GenBank/DDBJ whole genome shotgun (WGS) entry which is preliminary data.</text>
</comment>
<evidence type="ECO:0000313" key="5">
    <source>
        <dbReference type="EMBL" id="MQQ10665.1"/>
    </source>
</evidence>
<dbReference type="InterPro" id="IPR002020">
    <property type="entry name" value="Citrate_synthase"/>
</dbReference>
<dbReference type="RefSeq" id="WP_194269425.1">
    <property type="nucleotide sequence ID" value="NZ_WIBF01000020.1"/>
</dbReference>